<protein>
    <submittedName>
        <fullName evidence="2">Uncharacterized protein</fullName>
    </submittedName>
</protein>
<name>A0A7C8IUS1_9PEZI</name>
<keyword evidence="3" id="KW-1185">Reference proteome</keyword>
<accession>A0A7C8IUS1</accession>
<evidence type="ECO:0000313" key="2">
    <source>
        <dbReference type="EMBL" id="KAF2966922.1"/>
    </source>
</evidence>
<feature type="transmembrane region" description="Helical" evidence="1">
    <location>
        <begin position="169"/>
        <end position="193"/>
    </location>
</feature>
<dbReference type="Proteomes" id="UP000481858">
    <property type="component" value="Unassembled WGS sequence"/>
</dbReference>
<organism evidence="2 3">
    <name type="scientific">Xylaria multiplex</name>
    <dbReference type="NCBI Taxonomy" id="323545"/>
    <lineage>
        <taxon>Eukaryota</taxon>
        <taxon>Fungi</taxon>
        <taxon>Dikarya</taxon>
        <taxon>Ascomycota</taxon>
        <taxon>Pezizomycotina</taxon>
        <taxon>Sordariomycetes</taxon>
        <taxon>Xylariomycetidae</taxon>
        <taxon>Xylariales</taxon>
        <taxon>Xylariaceae</taxon>
        <taxon>Xylaria</taxon>
    </lineage>
</organism>
<reference evidence="2 3" key="1">
    <citation type="submission" date="2019-12" db="EMBL/GenBank/DDBJ databases">
        <title>Draft genome sequence of the ascomycete Xylaria multiplex DSM 110363.</title>
        <authorList>
            <person name="Buettner E."/>
            <person name="Kellner H."/>
        </authorList>
    </citation>
    <scope>NUCLEOTIDE SEQUENCE [LARGE SCALE GENOMIC DNA]</scope>
    <source>
        <strain evidence="2 3">DSM 110363</strain>
    </source>
</reference>
<dbReference type="AlphaFoldDB" id="A0A7C8IUS1"/>
<dbReference type="EMBL" id="WUBL01000078">
    <property type="protein sequence ID" value="KAF2966922.1"/>
    <property type="molecule type" value="Genomic_DNA"/>
</dbReference>
<keyword evidence="1" id="KW-1133">Transmembrane helix</keyword>
<comment type="caution">
    <text evidence="2">The sequence shown here is derived from an EMBL/GenBank/DDBJ whole genome shotgun (WGS) entry which is preliminary data.</text>
</comment>
<dbReference type="OrthoDB" id="3009728at2759"/>
<sequence length="341" mass="37913">MQFLDWYEQYGFVFANALRNNCSAEYQNYLYGVGTNIQATWNGFDEPKVVYGPGSNVTINFNDGGDEASSITQPVIQCILNSTSDYIKSSMSSAQVLLGLTPTILALLGPSPMELSLLTIIAKRPGLALLLALACPSVYLSRAFENSPPLKIFEERLGRLPQWRPEGSWRLALVITQYAIVLGSLANVAVLYYQLGVRTICMFFSNTAVQDQIRIVTFPETKRLIALNWLLTPGIIIHIIFGTLVLSSLTFIGPRDALEVVGRFMVSVLFCRGVLMYEIAGVRDLYNSPDHETNELFLEDKNSAHGKPERDIEIANARRSGVYRRSLHVPTIETVPIATPQ</sequence>
<keyword evidence="1" id="KW-0812">Transmembrane</keyword>
<feature type="transmembrane region" description="Helical" evidence="1">
    <location>
        <begin position="224"/>
        <end position="249"/>
    </location>
</feature>
<evidence type="ECO:0000313" key="3">
    <source>
        <dbReference type="Proteomes" id="UP000481858"/>
    </source>
</evidence>
<dbReference type="InParanoid" id="A0A7C8IUS1"/>
<evidence type="ECO:0000256" key="1">
    <source>
        <dbReference type="SAM" id="Phobius"/>
    </source>
</evidence>
<gene>
    <name evidence="2" type="ORF">GQX73_g6671</name>
</gene>
<proteinExistence type="predicted"/>
<keyword evidence="1" id="KW-0472">Membrane</keyword>